<accession>A0A4Y8VUZ2</accession>
<organism evidence="1 2">
    <name type="scientific">Segatella hominis</name>
    <dbReference type="NCBI Taxonomy" id="2518605"/>
    <lineage>
        <taxon>Bacteria</taxon>
        <taxon>Pseudomonadati</taxon>
        <taxon>Bacteroidota</taxon>
        <taxon>Bacteroidia</taxon>
        <taxon>Bacteroidales</taxon>
        <taxon>Prevotellaceae</taxon>
        <taxon>Segatella</taxon>
    </lineage>
</organism>
<dbReference type="PROSITE" id="PS51257">
    <property type="entry name" value="PROKAR_LIPOPROTEIN"/>
    <property type="match status" value="1"/>
</dbReference>
<dbReference type="EMBL" id="SGVY01000004">
    <property type="protein sequence ID" value="TFH84206.1"/>
    <property type="molecule type" value="Genomic_DNA"/>
</dbReference>
<name>A0A4Y8VUZ2_9BACT</name>
<dbReference type="Pfam" id="PF16120">
    <property type="entry name" value="DUF4836"/>
    <property type="match status" value="1"/>
</dbReference>
<dbReference type="InterPro" id="IPR032276">
    <property type="entry name" value="DUF4836"/>
</dbReference>
<dbReference type="Proteomes" id="UP000297872">
    <property type="component" value="Unassembled WGS sequence"/>
</dbReference>
<reference evidence="1 2" key="1">
    <citation type="submission" date="2019-02" db="EMBL/GenBank/DDBJ databases">
        <title>Draft Genome Sequence of the Prevotella sp. BCRC 81118, Isolated from Human Feces.</title>
        <authorList>
            <person name="Huang C.-H."/>
        </authorList>
    </citation>
    <scope>NUCLEOTIDE SEQUENCE [LARGE SCALE GENOMIC DNA]</scope>
    <source>
        <strain evidence="1 2">BCRC 81118</strain>
    </source>
</reference>
<keyword evidence="2" id="KW-1185">Reference proteome</keyword>
<protein>
    <submittedName>
        <fullName evidence="1">DUF4836 family protein</fullName>
    </submittedName>
</protein>
<dbReference type="OrthoDB" id="1081992at2"/>
<dbReference type="AlphaFoldDB" id="A0A4Y8VUZ2"/>
<evidence type="ECO:0000313" key="2">
    <source>
        <dbReference type="Proteomes" id="UP000297872"/>
    </source>
</evidence>
<proteinExistence type="predicted"/>
<comment type="caution">
    <text evidence="1">The sequence shown here is derived from an EMBL/GenBank/DDBJ whole genome shotgun (WGS) entry which is preliminary data.</text>
</comment>
<gene>
    <name evidence="1" type="ORF">EXN75_02370</name>
</gene>
<evidence type="ECO:0000313" key="1">
    <source>
        <dbReference type="EMBL" id="TFH84206.1"/>
    </source>
</evidence>
<sequence length="461" mass="50531">MELMKKMNISMALAWLITGMVFFCSCSGSDYINAIPANSSALISIDMQKMAESNPQASKTGVLKSLLHVEDVTDCGIDVSEKMYLFETVDGNLGLCAKVSDAADLEDWLNQLSKEQKLCENVTEKKGFHFSVLKNSWLVGFSDQALLIMGPVVADAQAELQRMMIKYLKADEEHGIQSSPMFERLDSISSPMALVAQAQALPEKFVAPFTLGAPKNADASQIVIAAEMNLQKCMLRIKGETFSFNPDINQALQSAVASYRPIQGKYLESMPDDATAGIFMNVDGKKFLPMMQTNKGIQQLLLGINAAIDMDNIIRSVNGDMAIVLPSFSDANLKMTMAAQLAHYQWLADVDYWKESCPKGASIADWGKNAYYYTDGKTSFYFGVSDDKQFFSGSDELLASYAIKRSNHPVSADIRKEIKGQKLAMVINLNKTGNSGDAMAAVTSLLSPIFGNLNSVVYTLK</sequence>